<reference evidence="1 2" key="1">
    <citation type="submission" date="2022-01" db="EMBL/GenBank/DDBJ databases">
        <title>A chromosomal length assembly of Cordylochernes scorpioides.</title>
        <authorList>
            <person name="Zeh D."/>
            <person name="Zeh J."/>
        </authorList>
    </citation>
    <scope>NUCLEOTIDE SEQUENCE [LARGE SCALE GENOMIC DNA]</scope>
    <source>
        <strain evidence="1">IN4F17</strain>
        <tissue evidence="1">Whole Body</tissue>
    </source>
</reference>
<sequence>MEPCSFLIQSTTQSNDLGSLSGVVGTFKEAYRLQFGWRPEEVEQEDTITIIFKANGLLDIVNGKSLFEDLKDETGKDKWSLKDAKAQKYIMLTIEKNVLTHILNCKTSK</sequence>
<protein>
    <submittedName>
        <fullName evidence="1">Uncharacterized protein</fullName>
    </submittedName>
</protein>
<evidence type="ECO:0000313" key="1">
    <source>
        <dbReference type="EMBL" id="UYV68053.1"/>
    </source>
</evidence>
<keyword evidence="2" id="KW-1185">Reference proteome</keyword>
<proteinExistence type="predicted"/>
<accession>A0ABY6KJV9</accession>
<organism evidence="1 2">
    <name type="scientific">Cordylochernes scorpioides</name>
    <dbReference type="NCBI Taxonomy" id="51811"/>
    <lineage>
        <taxon>Eukaryota</taxon>
        <taxon>Metazoa</taxon>
        <taxon>Ecdysozoa</taxon>
        <taxon>Arthropoda</taxon>
        <taxon>Chelicerata</taxon>
        <taxon>Arachnida</taxon>
        <taxon>Pseudoscorpiones</taxon>
        <taxon>Cheliferoidea</taxon>
        <taxon>Chernetidae</taxon>
        <taxon>Cordylochernes</taxon>
    </lineage>
</organism>
<gene>
    <name evidence="1" type="ORF">LAZ67_5002915</name>
</gene>
<evidence type="ECO:0000313" key="2">
    <source>
        <dbReference type="Proteomes" id="UP001235939"/>
    </source>
</evidence>
<dbReference type="Proteomes" id="UP001235939">
    <property type="component" value="Chromosome 05"/>
</dbReference>
<dbReference type="Pfam" id="PF14223">
    <property type="entry name" value="Retrotran_gag_2"/>
    <property type="match status" value="1"/>
</dbReference>
<name>A0ABY6KJV9_9ARAC</name>
<dbReference type="EMBL" id="CP092867">
    <property type="protein sequence ID" value="UYV68053.1"/>
    <property type="molecule type" value="Genomic_DNA"/>
</dbReference>